<comment type="similarity">
    <text evidence="2">Belongs to the EamA transporter family.</text>
</comment>
<dbReference type="PANTHER" id="PTHR22911:SF137">
    <property type="entry name" value="SOLUTE CARRIER FAMILY 35 MEMBER G2-RELATED"/>
    <property type="match status" value="1"/>
</dbReference>
<comment type="caution">
    <text evidence="10">The sequence shown here is derived from an EMBL/GenBank/DDBJ whole genome shotgun (WGS) entry which is preliminary data.</text>
</comment>
<dbReference type="InterPro" id="IPR037185">
    <property type="entry name" value="EmrE-like"/>
</dbReference>
<dbReference type="InterPro" id="IPR000620">
    <property type="entry name" value="EamA_dom"/>
</dbReference>
<evidence type="ECO:0000256" key="2">
    <source>
        <dbReference type="ARBA" id="ARBA00007362"/>
    </source>
</evidence>
<evidence type="ECO:0000256" key="1">
    <source>
        <dbReference type="ARBA" id="ARBA00004651"/>
    </source>
</evidence>
<dbReference type="EMBL" id="SPMZ01000011">
    <property type="protein sequence ID" value="NMQ18313.1"/>
    <property type="molecule type" value="Genomic_DNA"/>
</dbReference>
<evidence type="ECO:0000259" key="9">
    <source>
        <dbReference type="Pfam" id="PF00892"/>
    </source>
</evidence>
<keyword evidence="6 8" id="KW-1133">Transmembrane helix</keyword>
<dbReference type="SUPFAM" id="SSF103481">
    <property type="entry name" value="Multidrug resistance efflux transporter EmrE"/>
    <property type="match status" value="2"/>
</dbReference>
<evidence type="ECO:0000256" key="4">
    <source>
        <dbReference type="ARBA" id="ARBA00022475"/>
    </source>
</evidence>
<comment type="subcellular location">
    <subcellularLocation>
        <location evidence="1">Cell membrane</location>
        <topology evidence="1">Multi-pass membrane protein</topology>
    </subcellularLocation>
</comment>
<dbReference type="InterPro" id="IPR004626">
    <property type="entry name" value="RarD"/>
</dbReference>
<dbReference type="NCBIfam" id="TIGR00688">
    <property type="entry name" value="rarD"/>
    <property type="match status" value="1"/>
</dbReference>
<evidence type="ECO:0000256" key="8">
    <source>
        <dbReference type="SAM" id="Phobius"/>
    </source>
</evidence>
<feature type="transmembrane region" description="Helical" evidence="8">
    <location>
        <begin position="116"/>
        <end position="133"/>
    </location>
</feature>
<feature type="transmembrane region" description="Helical" evidence="8">
    <location>
        <begin position="20"/>
        <end position="39"/>
    </location>
</feature>
<dbReference type="RefSeq" id="WP_169247573.1">
    <property type="nucleotide sequence ID" value="NZ_SPMZ01000011.1"/>
</dbReference>
<name>A0ABX1TG21_9GAMM</name>
<keyword evidence="4" id="KW-1003">Cell membrane</keyword>
<dbReference type="Proteomes" id="UP000760480">
    <property type="component" value="Unassembled WGS sequence"/>
</dbReference>
<evidence type="ECO:0000313" key="11">
    <source>
        <dbReference type="Proteomes" id="UP000760480"/>
    </source>
</evidence>
<keyword evidence="5 8" id="KW-0812">Transmembrane</keyword>
<feature type="transmembrane region" description="Helical" evidence="8">
    <location>
        <begin position="191"/>
        <end position="214"/>
    </location>
</feature>
<evidence type="ECO:0000256" key="6">
    <source>
        <dbReference type="ARBA" id="ARBA00022989"/>
    </source>
</evidence>
<protein>
    <submittedName>
        <fullName evidence="10">EamA family transporter RarD</fullName>
    </submittedName>
</protein>
<feature type="transmembrane region" description="Helical" evidence="8">
    <location>
        <begin position="280"/>
        <end position="297"/>
    </location>
</feature>
<dbReference type="Pfam" id="PF00892">
    <property type="entry name" value="EamA"/>
    <property type="match status" value="2"/>
</dbReference>
<reference evidence="10 11" key="1">
    <citation type="submission" date="2019-03" db="EMBL/GenBank/DDBJ databases">
        <title>Metabolic reconstructions from genomes of highly enriched 'Candidatus Accumulibacter' and 'Candidatus Competibacter' bioreactor populations.</title>
        <authorList>
            <person name="Annavajhala M.K."/>
            <person name="Welles L."/>
            <person name="Abbas B."/>
            <person name="Sorokin D."/>
            <person name="Park H."/>
            <person name="Van Loosdrecht M."/>
            <person name="Chandran K."/>
        </authorList>
    </citation>
    <scope>NUCLEOTIDE SEQUENCE [LARGE SCALE GENOMIC DNA]</scope>
    <source>
        <strain evidence="10 11">SBR_G</strain>
    </source>
</reference>
<feature type="transmembrane region" description="Helical" evidence="8">
    <location>
        <begin position="226"/>
        <end position="243"/>
    </location>
</feature>
<gene>
    <name evidence="10" type="primary">rarD</name>
    <name evidence="10" type="ORF">E4P82_03340</name>
</gene>
<evidence type="ECO:0000256" key="7">
    <source>
        <dbReference type="ARBA" id="ARBA00023136"/>
    </source>
</evidence>
<feature type="domain" description="EamA" evidence="9">
    <location>
        <begin position="167"/>
        <end position="295"/>
    </location>
</feature>
<proteinExistence type="inferred from homology"/>
<dbReference type="PANTHER" id="PTHR22911">
    <property type="entry name" value="ACYL-MALONYL CONDENSING ENZYME-RELATED"/>
    <property type="match status" value="1"/>
</dbReference>
<evidence type="ECO:0000256" key="5">
    <source>
        <dbReference type="ARBA" id="ARBA00022692"/>
    </source>
</evidence>
<feature type="transmembrane region" description="Helical" evidence="8">
    <location>
        <begin position="140"/>
        <end position="157"/>
    </location>
</feature>
<feature type="domain" description="EamA" evidence="9">
    <location>
        <begin position="21"/>
        <end position="155"/>
    </location>
</feature>
<organism evidence="10 11">
    <name type="scientific">Candidatus Competibacter phosphatis</name>
    <dbReference type="NCBI Taxonomy" id="221280"/>
    <lineage>
        <taxon>Bacteria</taxon>
        <taxon>Pseudomonadati</taxon>
        <taxon>Pseudomonadota</taxon>
        <taxon>Gammaproteobacteria</taxon>
        <taxon>Candidatus Competibacteraceae</taxon>
        <taxon>Candidatus Competibacter</taxon>
    </lineage>
</organism>
<keyword evidence="11" id="KW-1185">Reference proteome</keyword>
<keyword evidence="7 8" id="KW-0472">Membrane</keyword>
<keyword evidence="3" id="KW-0813">Transport</keyword>
<evidence type="ECO:0000256" key="3">
    <source>
        <dbReference type="ARBA" id="ARBA00022448"/>
    </source>
</evidence>
<feature type="transmembrane region" description="Helical" evidence="8">
    <location>
        <begin position="87"/>
        <end position="104"/>
    </location>
</feature>
<evidence type="ECO:0000313" key="10">
    <source>
        <dbReference type="EMBL" id="NMQ18313.1"/>
    </source>
</evidence>
<feature type="transmembrane region" description="Helical" evidence="8">
    <location>
        <begin position="255"/>
        <end position="274"/>
    </location>
</feature>
<sequence length="323" mass="35407">MPPPSPPQPVSAHCSDGTLAGVSSALGCFTLWGLFPIYFNLLRHVPALEVLAHRILGSAVLLLALLLARRQGSALLASFRNGRHLRFYLLTTLLISTNWLLYIWAVQTGRILEASLGYYINPLVNVVLGVLFLRERLNSRQWSAVAIAGIGVLAMAFGHGAFPWISMTLALSFGSYGLLRKKAGHAAMLGLCMETMLMAPVALLFLTVFAARGIGALGMPGEHTDWLLLAAGPITVAPLLLFLQATQRLRLSTVGLIQYLTPTLQFLLAVAVYHEPFTRIHFMVFGCIWLALAIYSIDAYSSHRPSSLWLVRRAVAPRRDPRP</sequence>
<accession>A0ABX1TG21</accession>